<feature type="domain" description="Histidine kinase" evidence="17">
    <location>
        <begin position="180"/>
        <end position="401"/>
    </location>
</feature>
<proteinExistence type="predicted"/>
<evidence type="ECO:0000259" key="17">
    <source>
        <dbReference type="PROSITE" id="PS50109"/>
    </source>
</evidence>
<dbReference type="PROSITE" id="PS50109">
    <property type="entry name" value="HIS_KIN"/>
    <property type="match status" value="1"/>
</dbReference>
<dbReference type="Pfam" id="PF00512">
    <property type="entry name" value="HisKA"/>
    <property type="match status" value="1"/>
</dbReference>
<dbReference type="InterPro" id="IPR005467">
    <property type="entry name" value="His_kinase_dom"/>
</dbReference>
<evidence type="ECO:0000256" key="15">
    <source>
        <dbReference type="PROSITE-ProRule" id="PRU00169"/>
    </source>
</evidence>
<dbReference type="SUPFAM" id="SSF47226">
    <property type="entry name" value="Histidine-containing phosphotransfer domain, HPT domain"/>
    <property type="match status" value="1"/>
</dbReference>
<keyword evidence="6" id="KW-0808">Transferase</keyword>
<keyword evidence="7" id="KW-0812">Transmembrane</keyword>
<dbReference type="EMBL" id="WFLN01000004">
    <property type="protein sequence ID" value="KAB8033625.1"/>
    <property type="molecule type" value="Genomic_DNA"/>
</dbReference>
<dbReference type="PROSITE" id="PS50894">
    <property type="entry name" value="HPT"/>
    <property type="match status" value="1"/>
</dbReference>
<dbReference type="InterPro" id="IPR003661">
    <property type="entry name" value="HisK_dim/P_dom"/>
</dbReference>
<evidence type="ECO:0000313" key="20">
    <source>
        <dbReference type="EMBL" id="KAB8033625.1"/>
    </source>
</evidence>
<feature type="modified residue" description="Phosphohistidine" evidence="14">
    <location>
        <position position="622"/>
    </location>
</feature>
<evidence type="ECO:0000256" key="9">
    <source>
        <dbReference type="ARBA" id="ARBA00022777"/>
    </source>
</evidence>
<keyword evidence="8" id="KW-0547">Nucleotide-binding</keyword>
<dbReference type="SMART" id="SM00448">
    <property type="entry name" value="REC"/>
    <property type="match status" value="1"/>
</dbReference>
<evidence type="ECO:0000256" key="7">
    <source>
        <dbReference type="ARBA" id="ARBA00022692"/>
    </source>
</evidence>
<dbReference type="AlphaFoldDB" id="A0A833N6L4"/>
<dbReference type="Gene3D" id="1.20.120.160">
    <property type="entry name" value="HPT domain"/>
    <property type="match status" value="1"/>
</dbReference>
<evidence type="ECO:0000256" key="11">
    <source>
        <dbReference type="ARBA" id="ARBA00022989"/>
    </source>
</evidence>
<dbReference type="Pfam" id="PF02518">
    <property type="entry name" value="HATPase_c"/>
    <property type="match status" value="1"/>
</dbReference>
<evidence type="ECO:0000313" key="21">
    <source>
        <dbReference type="Proteomes" id="UP000442694"/>
    </source>
</evidence>
<keyword evidence="21" id="KW-1185">Reference proteome</keyword>
<gene>
    <name evidence="20" type="ORF">GCL57_02650</name>
</gene>
<feature type="domain" description="Response regulatory" evidence="18">
    <location>
        <begin position="428"/>
        <end position="546"/>
    </location>
</feature>
<keyword evidence="13" id="KW-0472">Membrane</keyword>
<dbReference type="InterPro" id="IPR011006">
    <property type="entry name" value="CheY-like_superfamily"/>
</dbReference>
<dbReference type="PRINTS" id="PR00344">
    <property type="entry name" value="BCTRLSENSOR"/>
</dbReference>
<evidence type="ECO:0000256" key="10">
    <source>
        <dbReference type="ARBA" id="ARBA00022840"/>
    </source>
</evidence>
<comment type="caution">
    <text evidence="20">The sequence shown here is derived from an EMBL/GenBank/DDBJ whole genome shotgun (WGS) entry which is preliminary data.</text>
</comment>
<keyword evidence="5 15" id="KW-0597">Phosphoprotein</keyword>
<dbReference type="CDD" id="cd17546">
    <property type="entry name" value="REC_hyHK_CKI1_RcsC-like"/>
    <property type="match status" value="1"/>
</dbReference>
<dbReference type="EC" id="2.7.13.3" evidence="3"/>
<feature type="coiled-coil region" evidence="16">
    <location>
        <begin position="645"/>
        <end position="679"/>
    </location>
</feature>
<dbReference type="CDD" id="cd00082">
    <property type="entry name" value="HisKA"/>
    <property type="match status" value="1"/>
</dbReference>
<keyword evidence="11" id="KW-1133">Transmembrane helix</keyword>
<dbReference type="InterPro" id="IPR036097">
    <property type="entry name" value="HisK_dim/P_sf"/>
</dbReference>
<keyword evidence="10" id="KW-0067">ATP-binding</keyword>
<keyword evidence="16" id="KW-0175">Coiled coil</keyword>
<dbReference type="PANTHER" id="PTHR45339:SF1">
    <property type="entry name" value="HYBRID SIGNAL TRANSDUCTION HISTIDINE KINASE J"/>
    <property type="match status" value="1"/>
</dbReference>
<dbReference type="PROSITE" id="PS50110">
    <property type="entry name" value="RESPONSE_REGULATORY"/>
    <property type="match status" value="1"/>
</dbReference>
<feature type="domain" description="HPt" evidence="19">
    <location>
        <begin position="583"/>
        <end position="684"/>
    </location>
</feature>
<dbReference type="PANTHER" id="PTHR45339">
    <property type="entry name" value="HYBRID SIGNAL TRANSDUCTION HISTIDINE KINASE J"/>
    <property type="match status" value="1"/>
</dbReference>
<protein>
    <recommendedName>
        <fullName evidence="3">histidine kinase</fullName>
        <ecNumber evidence="3">2.7.13.3</ecNumber>
    </recommendedName>
</protein>
<evidence type="ECO:0000256" key="14">
    <source>
        <dbReference type="PROSITE-ProRule" id="PRU00110"/>
    </source>
</evidence>
<evidence type="ECO:0000256" key="2">
    <source>
        <dbReference type="ARBA" id="ARBA00004651"/>
    </source>
</evidence>
<evidence type="ECO:0000256" key="5">
    <source>
        <dbReference type="ARBA" id="ARBA00022553"/>
    </source>
</evidence>
<dbReference type="Proteomes" id="UP000442694">
    <property type="component" value="Unassembled WGS sequence"/>
</dbReference>
<dbReference type="InterPro" id="IPR008207">
    <property type="entry name" value="Sig_transdc_His_kin_Hpt_dom"/>
</dbReference>
<evidence type="ECO:0000256" key="12">
    <source>
        <dbReference type="ARBA" id="ARBA00023012"/>
    </source>
</evidence>
<dbReference type="SMART" id="SM00388">
    <property type="entry name" value="HisKA"/>
    <property type="match status" value="1"/>
</dbReference>
<dbReference type="SMART" id="SM00065">
    <property type="entry name" value="GAF"/>
    <property type="match status" value="1"/>
</dbReference>
<organism evidence="20 21">
    <name type="scientific">Fluviispira multicolorata</name>
    <dbReference type="NCBI Taxonomy" id="2654512"/>
    <lineage>
        <taxon>Bacteria</taxon>
        <taxon>Pseudomonadati</taxon>
        <taxon>Bdellovibrionota</taxon>
        <taxon>Oligoflexia</taxon>
        <taxon>Silvanigrellales</taxon>
        <taxon>Silvanigrellaceae</taxon>
        <taxon>Fluviispira</taxon>
    </lineage>
</organism>
<evidence type="ECO:0000256" key="6">
    <source>
        <dbReference type="ARBA" id="ARBA00022679"/>
    </source>
</evidence>
<evidence type="ECO:0000256" key="1">
    <source>
        <dbReference type="ARBA" id="ARBA00000085"/>
    </source>
</evidence>
<accession>A0A833N6L4</accession>
<dbReference type="InterPro" id="IPR029016">
    <property type="entry name" value="GAF-like_dom_sf"/>
</dbReference>
<dbReference type="SMART" id="SM00387">
    <property type="entry name" value="HATPase_c"/>
    <property type="match status" value="1"/>
</dbReference>
<evidence type="ECO:0000256" key="13">
    <source>
        <dbReference type="ARBA" id="ARBA00023136"/>
    </source>
</evidence>
<evidence type="ECO:0000256" key="3">
    <source>
        <dbReference type="ARBA" id="ARBA00012438"/>
    </source>
</evidence>
<dbReference type="SUPFAM" id="SSF55874">
    <property type="entry name" value="ATPase domain of HSP90 chaperone/DNA topoisomerase II/histidine kinase"/>
    <property type="match status" value="1"/>
</dbReference>
<dbReference type="InterPro" id="IPR036890">
    <property type="entry name" value="HATPase_C_sf"/>
</dbReference>
<name>A0A833N6L4_9BACT</name>
<dbReference type="GO" id="GO:0005524">
    <property type="term" value="F:ATP binding"/>
    <property type="evidence" value="ECO:0007669"/>
    <property type="project" value="UniProtKB-KW"/>
</dbReference>
<keyword evidence="9" id="KW-0418">Kinase</keyword>
<dbReference type="InterPro" id="IPR036641">
    <property type="entry name" value="HPT_dom_sf"/>
</dbReference>
<evidence type="ECO:0000256" key="16">
    <source>
        <dbReference type="SAM" id="Coils"/>
    </source>
</evidence>
<dbReference type="RefSeq" id="WP_152211711.1">
    <property type="nucleotide sequence ID" value="NZ_WFLN01000004.1"/>
</dbReference>
<sequence length="684" mass="76275">MKIAPLPPDEKARLVKLLNYQVLDSASEQDFDDLTFLASYICKSSIALISLVDQNRQWFKSKVGLDASETPRDIAFCSHAILKKEVFIVPDSSKDERFHDNPLVVGAPFVRFYAGAPLQTSSGHRLGTLCVIDHFPRNLTLEQIISLQTLARQVISQLELRLSAANSETSIKTKTTFFANISHEIRTPLNGIIGMTNLLLDSVIKPTNIQRLKIIQNCSNSLLDLINEVLDFSKLEVDKVELEMKCFFLHAMVKDIVELLNVRASEKGIILSYNYDPEAPDAVIGDSMRIKQILMNLVSNAIKFTEKGRIDISSQIIKIKEKKIKIQFSVKDSGIGIPEEVMNKLFVSFSQVDASTTRKFGGTGLGLAISKGLCEKMGGSIWVESKVNEGSIFSFTFLAEEGTPSEVENTDDILPTFDPKMGKKHPLKILIAEDNNTNQLVAIGFLGKLGYHADVANNGKEALISVEKNFYDLIFMDCHMPELDGFEATKQILVKYKQAAKRPRIIALTASALKEDIDQCFECGMDGFISKPIAIVSLLDALGGCLQEIAQKDIIKDDQKAIEIKSELTSFDKNAFLNNYKGIEEFSTKVVSSFLVCLPKLISAIEISLENKNPFELELAAHTLKGALSNFFAKPAIILAIQLEKMGHEKIIEGAEKIYQELKEKIANLEMELKELNYKEELYE</sequence>
<reference evidence="20 21" key="1">
    <citation type="submission" date="2019-10" db="EMBL/GenBank/DDBJ databases">
        <title>New genus of Silvanigrellaceae.</title>
        <authorList>
            <person name="Pitt A."/>
            <person name="Hahn M.W."/>
        </authorList>
    </citation>
    <scope>NUCLEOTIDE SEQUENCE [LARGE SCALE GENOMIC DNA]</scope>
    <source>
        <strain evidence="20 21">33A1-SZDP</strain>
    </source>
</reference>
<dbReference type="GO" id="GO:0005886">
    <property type="term" value="C:plasma membrane"/>
    <property type="evidence" value="ECO:0007669"/>
    <property type="project" value="UniProtKB-SubCell"/>
</dbReference>
<comment type="catalytic activity">
    <reaction evidence="1">
        <text>ATP + protein L-histidine = ADP + protein N-phospho-L-histidine.</text>
        <dbReference type="EC" id="2.7.13.3"/>
    </reaction>
</comment>
<dbReference type="Gene3D" id="3.30.450.40">
    <property type="match status" value="1"/>
</dbReference>
<evidence type="ECO:0000259" key="18">
    <source>
        <dbReference type="PROSITE" id="PS50110"/>
    </source>
</evidence>
<dbReference type="SUPFAM" id="SSF47384">
    <property type="entry name" value="Homodimeric domain of signal transducing histidine kinase"/>
    <property type="match status" value="1"/>
</dbReference>
<dbReference type="Gene3D" id="3.30.565.10">
    <property type="entry name" value="Histidine kinase-like ATPase, C-terminal domain"/>
    <property type="match status" value="1"/>
</dbReference>
<dbReference type="InterPro" id="IPR001789">
    <property type="entry name" value="Sig_transdc_resp-reg_receiver"/>
</dbReference>
<dbReference type="InterPro" id="IPR003594">
    <property type="entry name" value="HATPase_dom"/>
</dbReference>
<dbReference type="SUPFAM" id="SSF55781">
    <property type="entry name" value="GAF domain-like"/>
    <property type="match status" value="1"/>
</dbReference>
<evidence type="ECO:0000256" key="4">
    <source>
        <dbReference type="ARBA" id="ARBA00022475"/>
    </source>
</evidence>
<evidence type="ECO:0000256" key="8">
    <source>
        <dbReference type="ARBA" id="ARBA00022741"/>
    </source>
</evidence>
<dbReference type="Pfam" id="PF00072">
    <property type="entry name" value="Response_reg"/>
    <property type="match status" value="1"/>
</dbReference>
<dbReference type="FunFam" id="3.30.565.10:FF:000010">
    <property type="entry name" value="Sensor histidine kinase RcsC"/>
    <property type="match status" value="1"/>
</dbReference>
<evidence type="ECO:0000259" key="19">
    <source>
        <dbReference type="PROSITE" id="PS50894"/>
    </source>
</evidence>
<keyword evidence="12" id="KW-0902">Two-component regulatory system</keyword>
<dbReference type="CDD" id="cd16922">
    <property type="entry name" value="HATPase_EvgS-ArcB-TorS-like"/>
    <property type="match status" value="1"/>
</dbReference>
<dbReference type="InterPro" id="IPR004358">
    <property type="entry name" value="Sig_transdc_His_kin-like_C"/>
</dbReference>
<dbReference type="GO" id="GO:0000155">
    <property type="term" value="F:phosphorelay sensor kinase activity"/>
    <property type="evidence" value="ECO:0007669"/>
    <property type="project" value="InterPro"/>
</dbReference>
<dbReference type="Gene3D" id="3.40.50.2300">
    <property type="match status" value="1"/>
</dbReference>
<comment type="subcellular location">
    <subcellularLocation>
        <location evidence="2">Cell membrane</location>
        <topology evidence="2">Multi-pass membrane protein</topology>
    </subcellularLocation>
</comment>
<feature type="modified residue" description="4-aspartylphosphate" evidence="15">
    <location>
        <position position="477"/>
    </location>
</feature>
<dbReference type="Gene3D" id="1.10.287.130">
    <property type="match status" value="1"/>
</dbReference>
<dbReference type="SUPFAM" id="SSF52172">
    <property type="entry name" value="CheY-like"/>
    <property type="match status" value="1"/>
</dbReference>
<keyword evidence="4" id="KW-1003">Cell membrane</keyword>
<dbReference type="InterPro" id="IPR003018">
    <property type="entry name" value="GAF"/>
</dbReference>